<reference evidence="2" key="1">
    <citation type="submission" date="2019-08" db="EMBL/GenBank/DDBJ databases">
        <authorList>
            <person name="Kucharzyk K."/>
            <person name="Murdoch R.W."/>
            <person name="Higgins S."/>
            <person name="Loffler F."/>
        </authorList>
    </citation>
    <scope>NUCLEOTIDE SEQUENCE</scope>
</reference>
<organism evidence="2">
    <name type="scientific">bioreactor metagenome</name>
    <dbReference type="NCBI Taxonomy" id="1076179"/>
    <lineage>
        <taxon>unclassified sequences</taxon>
        <taxon>metagenomes</taxon>
        <taxon>ecological metagenomes</taxon>
    </lineage>
</organism>
<gene>
    <name evidence="2" type="ORF">SDC9_141355</name>
</gene>
<accession>A0A645DXG7</accession>
<evidence type="ECO:0000313" key="2">
    <source>
        <dbReference type="EMBL" id="MPM94210.1"/>
    </source>
</evidence>
<dbReference type="AlphaFoldDB" id="A0A645DXG7"/>
<comment type="caution">
    <text evidence="2">The sequence shown here is derived from an EMBL/GenBank/DDBJ whole genome shotgun (WGS) entry which is preliminary data.</text>
</comment>
<evidence type="ECO:0000256" key="1">
    <source>
        <dbReference type="SAM" id="MobiDB-lite"/>
    </source>
</evidence>
<proteinExistence type="predicted"/>
<name>A0A645DXG7_9ZZZZ</name>
<feature type="compositionally biased region" description="Polar residues" evidence="1">
    <location>
        <begin position="11"/>
        <end position="26"/>
    </location>
</feature>
<dbReference type="EMBL" id="VSSQ01040886">
    <property type="protein sequence ID" value="MPM94210.1"/>
    <property type="molecule type" value="Genomic_DNA"/>
</dbReference>
<protein>
    <submittedName>
        <fullName evidence="2">Uncharacterized protein</fullName>
    </submittedName>
</protein>
<feature type="region of interest" description="Disordered" evidence="1">
    <location>
        <begin position="1"/>
        <end position="28"/>
    </location>
</feature>
<sequence>MEAGVRVSGQAGYSQRDGSQAQQDQRLQQHEYCEQAHLGRFDLAPEEFRCAPGHQACQKHAQQEIGQELLQPAADTAPDGVDQHVADRDQAGQWRQRVVHGVDRAVGSLRRQRCPQRRGFGAEAHLLAFHQRDVLRCRGEPLGPDSESC</sequence>